<protein>
    <submittedName>
        <fullName evidence="2">Uncharacterized protein</fullName>
    </submittedName>
</protein>
<dbReference type="EMBL" id="CP038436">
    <property type="protein sequence ID" value="QBX54591.1"/>
    <property type="molecule type" value="Genomic_DNA"/>
</dbReference>
<dbReference type="AlphaFoldDB" id="A0A4P7IFV5"/>
<evidence type="ECO:0000313" key="2">
    <source>
        <dbReference type="EMBL" id="QBX54591.1"/>
    </source>
</evidence>
<evidence type="ECO:0000313" key="3">
    <source>
        <dbReference type="Proteomes" id="UP000294853"/>
    </source>
</evidence>
<gene>
    <name evidence="2" type="ORF">EXE58_03295</name>
</gene>
<dbReference type="RefSeq" id="WP_135266563.1">
    <property type="nucleotide sequence ID" value="NZ_CP038436.1"/>
</dbReference>
<organism evidence="2 3">
    <name type="scientific">Nocardioides seonyuensis</name>
    <dbReference type="NCBI Taxonomy" id="2518371"/>
    <lineage>
        <taxon>Bacteria</taxon>
        <taxon>Bacillati</taxon>
        <taxon>Actinomycetota</taxon>
        <taxon>Actinomycetes</taxon>
        <taxon>Propionibacteriales</taxon>
        <taxon>Nocardioidaceae</taxon>
        <taxon>Nocardioides</taxon>
    </lineage>
</organism>
<accession>A0A4P7IFV5</accession>
<dbReference type="KEGG" id="nsn:EXE58_03295"/>
<feature type="coiled-coil region" evidence="1">
    <location>
        <begin position="76"/>
        <end position="117"/>
    </location>
</feature>
<reference evidence="2 3" key="1">
    <citation type="submission" date="2019-03" db="EMBL/GenBank/DDBJ databases">
        <title>Three New Species of Nocardioides, Nocardioides euryhalodurans sp. nov., Nocardioides seonyuensis sp. nov. and Nocardioides eburneoflavus sp. nov. Iolated from Soil.</title>
        <authorList>
            <person name="Roh S.G."/>
            <person name="Lee C."/>
            <person name="Kim M.-K."/>
            <person name="Kim S.B."/>
        </authorList>
    </citation>
    <scope>NUCLEOTIDE SEQUENCE [LARGE SCALE GENOMIC DNA]</scope>
    <source>
        <strain evidence="2 3">MMS17-SY207-3</strain>
    </source>
</reference>
<name>A0A4P7IFV5_9ACTN</name>
<proteinExistence type="predicted"/>
<dbReference type="OrthoDB" id="3540923at2"/>
<dbReference type="Proteomes" id="UP000294853">
    <property type="component" value="Chromosome"/>
</dbReference>
<keyword evidence="3" id="KW-1185">Reference proteome</keyword>
<sequence length="325" mass="35383">MTGALEGLAELARQETERTGLLARLEEAHRQQVVAAERHDAAAEKLDGELEDVARLESMSMTRILAGLRGTRDSDLSREQAEAEAARYAAADAEARRTIADREVEDLERRIEALDDLPARRAALLAQREAEVAADPGAIAVSHQLTALAQRLGMCEGELAELEEALEAAHVARRALGSAQDHLVGATRWSTYDTLFDGGFVSDIKKYNQLDVAGDKMREADAALAHLTTELADVDIATVGEVGITEMARAFDVWFDNIFSDWAVRERIKEASVRVDGLVVAVDDVCRELVTRRDAAVAERTSLLEQRERLLVPDGAAGQSTSPST</sequence>
<evidence type="ECO:0000256" key="1">
    <source>
        <dbReference type="SAM" id="Coils"/>
    </source>
</evidence>
<keyword evidence="1" id="KW-0175">Coiled coil</keyword>